<dbReference type="Proteomes" id="UP001595776">
    <property type="component" value="Unassembled WGS sequence"/>
</dbReference>
<dbReference type="RefSeq" id="WP_068151078.1">
    <property type="nucleotide sequence ID" value="NZ_JBHSCR010000001.1"/>
</dbReference>
<gene>
    <name evidence="2" type="ORF">ACFO5Q_01295</name>
</gene>
<evidence type="ECO:0000313" key="3">
    <source>
        <dbReference type="Proteomes" id="UP001595776"/>
    </source>
</evidence>
<protein>
    <submittedName>
        <fullName evidence="2">Transporter substrate-binding domain-containing protein</fullName>
    </submittedName>
</protein>
<keyword evidence="1" id="KW-0732">Signal</keyword>
<comment type="caution">
    <text evidence="2">The sequence shown here is derived from an EMBL/GenBank/DDBJ whole genome shotgun (WGS) entry which is preliminary data.</text>
</comment>
<sequence length="256" mass="28504">MKLGGRFQAGLALLLSSLTATASDDQPITITFYDFPPKMLMQDGKMSGIRFDEMNRIADEAGLSVTWVETTLKTEADLLNAGLRKFCATGRAYNSERARLWTYVPYALDLLPRHVLVASRVSAAKVVQHGSVKTMLSDSNLRGVFVKEFIYGPNVDPYLDSAKAEVSYRPQQIEQALDMVRMKRADFTLVPIHIWDAFRSKFDQPLDLIAIDGLGTIEEQNLYVVCSRSVAPEIVNALSGAMRRLGYKPVTLPPVQ</sequence>
<feature type="chain" id="PRO_5045220046" evidence="1">
    <location>
        <begin position="23"/>
        <end position="256"/>
    </location>
</feature>
<reference evidence="3" key="1">
    <citation type="journal article" date="2019" name="Int. J. Syst. Evol. Microbiol.">
        <title>The Global Catalogue of Microorganisms (GCM) 10K type strain sequencing project: providing services to taxonomists for standard genome sequencing and annotation.</title>
        <authorList>
            <consortium name="The Broad Institute Genomics Platform"/>
            <consortium name="The Broad Institute Genome Sequencing Center for Infectious Disease"/>
            <person name="Wu L."/>
            <person name="Ma J."/>
        </authorList>
    </citation>
    <scope>NUCLEOTIDE SEQUENCE [LARGE SCALE GENOMIC DNA]</scope>
    <source>
        <strain evidence="3">CGMCC 1.15304</strain>
    </source>
</reference>
<organism evidence="2 3">
    <name type="scientific">Kordiimonas lipolytica</name>
    <dbReference type="NCBI Taxonomy" id="1662421"/>
    <lineage>
        <taxon>Bacteria</taxon>
        <taxon>Pseudomonadati</taxon>
        <taxon>Pseudomonadota</taxon>
        <taxon>Alphaproteobacteria</taxon>
        <taxon>Kordiimonadales</taxon>
        <taxon>Kordiimonadaceae</taxon>
        <taxon>Kordiimonas</taxon>
    </lineage>
</organism>
<name>A0ABV8U5L1_9PROT</name>
<feature type="signal peptide" evidence="1">
    <location>
        <begin position="1"/>
        <end position="22"/>
    </location>
</feature>
<keyword evidence="3" id="KW-1185">Reference proteome</keyword>
<dbReference type="SUPFAM" id="SSF53850">
    <property type="entry name" value="Periplasmic binding protein-like II"/>
    <property type="match status" value="1"/>
</dbReference>
<accession>A0ABV8U5L1</accession>
<dbReference type="EMBL" id="JBHSCR010000001">
    <property type="protein sequence ID" value="MFC4346478.1"/>
    <property type="molecule type" value="Genomic_DNA"/>
</dbReference>
<dbReference type="Gene3D" id="3.40.190.10">
    <property type="entry name" value="Periplasmic binding protein-like II"/>
    <property type="match status" value="2"/>
</dbReference>
<evidence type="ECO:0000313" key="2">
    <source>
        <dbReference type="EMBL" id="MFC4346478.1"/>
    </source>
</evidence>
<evidence type="ECO:0000256" key="1">
    <source>
        <dbReference type="SAM" id="SignalP"/>
    </source>
</evidence>
<proteinExistence type="predicted"/>